<feature type="region of interest" description="Disordered" evidence="1">
    <location>
        <begin position="101"/>
        <end position="223"/>
    </location>
</feature>
<evidence type="ECO:0000313" key="3">
    <source>
        <dbReference type="Proteomes" id="UP000275846"/>
    </source>
</evidence>
<gene>
    <name evidence="2" type="ORF">SSLN_LOCUS12390</name>
</gene>
<organism evidence="4">
    <name type="scientific">Schistocephalus solidus</name>
    <name type="common">Tapeworm</name>
    <dbReference type="NCBI Taxonomy" id="70667"/>
    <lineage>
        <taxon>Eukaryota</taxon>
        <taxon>Metazoa</taxon>
        <taxon>Spiralia</taxon>
        <taxon>Lophotrochozoa</taxon>
        <taxon>Platyhelminthes</taxon>
        <taxon>Cestoda</taxon>
        <taxon>Eucestoda</taxon>
        <taxon>Diphyllobothriidea</taxon>
        <taxon>Diphyllobothriidae</taxon>
        <taxon>Schistocephalus</taxon>
    </lineage>
</organism>
<accession>A0A183T7E2</accession>
<dbReference type="EMBL" id="UYSU01037233">
    <property type="protein sequence ID" value="VDL98775.1"/>
    <property type="molecule type" value="Genomic_DNA"/>
</dbReference>
<dbReference type="OrthoDB" id="6264746at2759"/>
<keyword evidence="3" id="KW-1185">Reference proteome</keyword>
<reference evidence="2 3" key="2">
    <citation type="submission" date="2018-11" db="EMBL/GenBank/DDBJ databases">
        <authorList>
            <consortium name="Pathogen Informatics"/>
        </authorList>
    </citation>
    <scope>NUCLEOTIDE SEQUENCE [LARGE SCALE GENOMIC DNA]</scope>
    <source>
        <strain evidence="2 3">NST_G2</strain>
    </source>
</reference>
<feature type="compositionally biased region" description="Polar residues" evidence="1">
    <location>
        <begin position="313"/>
        <end position="330"/>
    </location>
</feature>
<feature type="region of interest" description="Disordered" evidence="1">
    <location>
        <begin position="54"/>
        <end position="83"/>
    </location>
</feature>
<feature type="compositionally biased region" description="Basic and acidic residues" evidence="1">
    <location>
        <begin position="66"/>
        <end position="76"/>
    </location>
</feature>
<sequence length="391" mass="42728">MCGSSEIASRGLPHILAFLSVRGAGPSPESPSTSCSRLNFTSNISVVVPWYSGSDVDEEDEVPPDQEMKEIPERKALSTTSVKPRDPAANWWRVTAQRTFTAGSPCRSPHGKAVDLKFSRDSSTPASAPLTASRLPPKPALRSRHVSDSVAASAFPNLADDSGDDDTKWKQYADSHFSRSVPMPSFFMGDDEFTPPDFPYDQNQSGEDQESSQDLSVPVAQPRATRTAMYLPGEEFDFTSEDSDFELADRLLHQSSSSKSRLHTQSRREAEGSSRSAFYRPPPATSQRNGHGHGAAHSGAFQRVQETSEHAVSRQQSAQRRLTPQPSMQQPPVGLQSGWNASKRHQISGAGLEATGDSHRGLSVASKIYPQMLDYAELWRGTAAQLKLVRT</sequence>
<dbReference type="AlphaFoldDB" id="A0A183T7E2"/>
<feature type="compositionally biased region" description="Low complexity" evidence="1">
    <location>
        <begin position="122"/>
        <end position="133"/>
    </location>
</feature>
<name>A0A183T7E2_SCHSO</name>
<feature type="compositionally biased region" description="Basic and acidic residues" evidence="1">
    <location>
        <begin position="165"/>
        <end position="177"/>
    </location>
</feature>
<evidence type="ECO:0000256" key="1">
    <source>
        <dbReference type="SAM" id="MobiDB-lite"/>
    </source>
</evidence>
<protein>
    <submittedName>
        <fullName evidence="2 4">Uncharacterized protein</fullName>
    </submittedName>
</protein>
<feature type="region of interest" description="Disordered" evidence="1">
    <location>
        <begin position="255"/>
        <end position="339"/>
    </location>
</feature>
<proteinExistence type="predicted"/>
<dbReference type="Proteomes" id="UP000275846">
    <property type="component" value="Unassembled WGS sequence"/>
</dbReference>
<reference evidence="4" key="1">
    <citation type="submission" date="2016-06" db="UniProtKB">
        <authorList>
            <consortium name="WormBaseParasite"/>
        </authorList>
    </citation>
    <scope>IDENTIFICATION</scope>
</reference>
<evidence type="ECO:0000313" key="4">
    <source>
        <dbReference type="WBParaSite" id="SSLN_0001285401-mRNA-1"/>
    </source>
</evidence>
<feature type="compositionally biased region" description="Acidic residues" evidence="1">
    <location>
        <begin position="55"/>
        <end position="64"/>
    </location>
</feature>
<dbReference type="WBParaSite" id="SSLN_0001285401-mRNA-1">
    <property type="protein sequence ID" value="SSLN_0001285401-mRNA-1"/>
    <property type="gene ID" value="SSLN_0001285401"/>
</dbReference>
<evidence type="ECO:0000313" key="2">
    <source>
        <dbReference type="EMBL" id="VDL98775.1"/>
    </source>
</evidence>